<dbReference type="Pfam" id="PF20161">
    <property type="entry name" value="VpsR"/>
    <property type="match status" value="1"/>
</dbReference>
<evidence type="ECO:0000256" key="3">
    <source>
        <dbReference type="ARBA" id="ARBA00023015"/>
    </source>
</evidence>
<dbReference type="PROSITE" id="PS00688">
    <property type="entry name" value="SIGMA54_INTERACT_3"/>
    <property type="match status" value="1"/>
</dbReference>
<dbReference type="InterPro" id="IPR045343">
    <property type="entry name" value="VpsR"/>
</dbReference>
<dbReference type="Gene3D" id="1.10.8.60">
    <property type="match status" value="1"/>
</dbReference>
<organism evidence="6 7">
    <name type="scientific">Oceanisphaera psychrotolerans</name>
    <dbReference type="NCBI Taxonomy" id="1414654"/>
    <lineage>
        <taxon>Bacteria</taxon>
        <taxon>Pseudomonadati</taxon>
        <taxon>Pseudomonadota</taxon>
        <taxon>Gammaproteobacteria</taxon>
        <taxon>Aeromonadales</taxon>
        <taxon>Aeromonadaceae</taxon>
        <taxon>Oceanisphaera</taxon>
    </lineage>
</organism>
<feature type="domain" description="Sigma-54 factor interaction" evidence="5">
    <location>
        <begin position="157"/>
        <end position="386"/>
    </location>
</feature>
<dbReference type="Pfam" id="PF02954">
    <property type="entry name" value="HTH_8"/>
    <property type="match status" value="1"/>
</dbReference>
<evidence type="ECO:0000313" key="7">
    <source>
        <dbReference type="Proteomes" id="UP000243073"/>
    </source>
</evidence>
<evidence type="ECO:0000259" key="5">
    <source>
        <dbReference type="PROSITE" id="PS50045"/>
    </source>
</evidence>
<evidence type="ECO:0000313" key="6">
    <source>
        <dbReference type="EMBL" id="OIN13876.1"/>
    </source>
</evidence>
<dbReference type="PROSITE" id="PS50045">
    <property type="entry name" value="SIGMA54_INTERACT_4"/>
    <property type="match status" value="1"/>
</dbReference>
<keyword evidence="7" id="KW-1185">Reference proteome</keyword>
<dbReference type="InterPro" id="IPR002197">
    <property type="entry name" value="HTH_Fis"/>
</dbReference>
<dbReference type="SMART" id="SM00382">
    <property type="entry name" value="AAA"/>
    <property type="match status" value="1"/>
</dbReference>
<dbReference type="Pfam" id="PF00158">
    <property type="entry name" value="Sigma54_activat"/>
    <property type="match status" value="1"/>
</dbReference>
<gene>
    <name evidence="6" type="ORF">BFR47_09315</name>
</gene>
<evidence type="ECO:0000256" key="1">
    <source>
        <dbReference type="ARBA" id="ARBA00022741"/>
    </source>
</evidence>
<dbReference type="CDD" id="cd00009">
    <property type="entry name" value="AAA"/>
    <property type="match status" value="1"/>
</dbReference>
<dbReference type="RefSeq" id="WP_071471450.1">
    <property type="nucleotide sequence ID" value="NZ_MDKE01000004.1"/>
</dbReference>
<dbReference type="InterPro" id="IPR003593">
    <property type="entry name" value="AAA+_ATPase"/>
</dbReference>
<dbReference type="Proteomes" id="UP000243073">
    <property type="component" value="Unassembled WGS sequence"/>
</dbReference>
<comment type="caution">
    <text evidence="6">The sequence shown here is derived from an EMBL/GenBank/DDBJ whole genome shotgun (WGS) entry which is preliminary data.</text>
</comment>
<dbReference type="OrthoDB" id="9804019at2"/>
<sequence>MTTEPITQCRAREPQQTPRKVLYLDWLSSREEGVTDLLDDWQVIRVGSVQEARAAMQDCVFRVALVRFDKLDRERKVAFEQLVEASPPLYWIALLDADSIEQDGFSQLIYDYFFDYYTLPLTDKMHFLSATLGHAYGLGDLCDAEHEQRRYREECQMVGASPAIRLVFSQIRKVAGVDATVLITGSSGTGKELIARAIHQRSRRHKGPFVALNCGALPENLVQAELFGHEKGAFTGAHCRKTGRIEAAMGGTLFLDEIGDLPLPLQVNLLRFLQEETIERLGGHETLYIDARVIAATHRDLEQEIKEGAFREDLYYRLNVLSIEVPDLKERDGDIELLANFFFRKFTEGQNHKVRGFSRKATAAMNRHDWPGNVRELINRVRKAIVMSDNRLITAADLGLEHTGDGESGGPVPTLEQARHQAERQAIRRSLKKAGHNMTSAARLLGVSRVTLYRLMEKHQLHEAAKD</sequence>
<dbReference type="InterPro" id="IPR058031">
    <property type="entry name" value="AAA_lid_NorR"/>
</dbReference>
<dbReference type="STRING" id="1414654.BFR47_09315"/>
<name>A0A1J4QGJ0_9GAMM</name>
<dbReference type="InterPro" id="IPR009057">
    <property type="entry name" value="Homeodomain-like_sf"/>
</dbReference>
<dbReference type="GO" id="GO:0043565">
    <property type="term" value="F:sequence-specific DNA binding"/>
    <property type="evidence" value="ECO:0007669"/>
    <property type="project" value="InterPro"/>
</dbReference>
<proteinExistence type="predicted"/>
<evidence type="ECO:0000256" key="4">
    <source>
        <dbReference type="ARBA" id="ARBA00023163"/>
    </source>
</evidence>
<protein>
    <submittedName>
        <fullName evidence="6">Sigma-54-dependent Fis family transcriptional regulator</fullName>
    </submittedName>
</protein>
<dbReference type="PRINTS" id="PR01590">
    <property type="entry name" value="HTHFIS"/>
</dbReference>
<dbReference type="PANTHER" id="PTHR32071">
    <property type="entry name" value="TRANSCRIPTIONAL REGULATORY PROTEIN"/>
    <property type="match status" value="1"/>
</dbReference>
<evidence type="ECO:0000256" key="2">
    <source>
        <dbReference type="ARBA" id="ARBA00022840"/>
    </source>
</evidence>
<dbReference type="InterPro" id="IPR002078">
    <property type="entry name" value="Sigma_54_int"/>
</dbReference>
<reference evidence="6 7" key="1">
    <citation type="submission" date="2016-07" db="EMBL/GenBank/DDBJ databases">
        <title>Draft Genome Sequence of Oceanisphaera psychrotolerans, isolated from coastal sediment samples.</title>
        <authorList>
            <person name="Zhuo S."/>
            <person name="Ruan Z."/>
        </authorList>
    </citation>
    <scope>NUCLEOTIDE SEQUENCE [LARGE SCALE GENOMIC DNA]</scope>
    <source>
        <strain evidence="6 7">LAM-WHM-ZC</strain>
    </source>
</reference>
<keyword evidence="4" id="KW-0804">Transcription</keyword>
<dbReference type="PANTHER" id="PTHR32071:SF120">
    <property type="entry name" value="TRANSCRIPTIONAL REGULATOR-RELATED"/>
    <property type="match status" value="1"/>
</dbReference>
<dbReference type="GO" id="GO:0005524">
    <property type="term" value="F:ATP binding"/>
    <property type="evidence" value="ECO:0007669"/>
    <property type="project" value="UniProtKB-KW"/>
</dbReference>
<keyword evidence="1" id="KW-0547">Nucleotide-binding</keyword>
<dbReference type="Pfam" id="PF25601">
    <property type="entry name" value="AAA_lid_14"/>
    <property type="match status" value="1"/>
</dbReference>
<dbReference type="Gene3D" id="3.40.50.300">
    <property type="entry name" value="P-loop containing nucleotide triphosphate hydrolases"/>
    <property type="match status" value="1"/>
</dbReference>
<dbReference type="SUPFAM" id="SSF46689">
    <property type="entry name" value="Homeodomain-like"/>
    <property type="match status" value="1"/>
</dbReference>
<keyword evidence="2" id="KW-0067">ATP-binding</keyword>
<dbReference type="Gene3D" id="1.10.10.60">
    <property type="entry name" value="Homeodomain-like"/>
    <property type="match status" value="1"/>
</dbReference>
<dbReference type="SUPFAM" id="SSF52540">
    <property type="entry name" value="P-loop containing nucleoside triphosphate hydrolases"/>
    <property type="match status" value="1"/>
</dbReference>
<dbReference type="AlphaFoldDB" id="A0A1J4QGJ0"/>
<dbReference type="EMBL" id="MDKE01000004">
    <property type="protein sequence ID" value="OIN13876.1"/>
    <property type="molecule type" value="Genomic_DNA"/>
</dbReference>
<keyword evidence="3" id="KW-0805">Transcription regulation</keyword>
<dbReference type="FunFam" id="3.40.50.300:FF:000006">
    <property type="entry name" value="DNA-binding transcriptional regulator NtrC"/>
    <property type="match status" value="1"/>
</dbReference>
<dbReference type="InterPro" id="IPR025944">
    <property type="entry name" value="Sigma_54_int_dom_CS"/>
</dbReference>
<dbReference type="InterPro" id="IPR027417">
    <property type="entry name" value="P-loop_NTPase"/>
</dbReference>
<dbReference type="GO" id="GO:0006355">
    <property type="term" value="P:regulation of DNA-templated transcription"/>
    <property type="evidence" value="ECO:0007669"/>
    <property type="project" value="InterPro"/>
</dbReference>
<accession>A0A1J4QGJ0</accession>